<dbReference type="EMBL" id="CM009291">
    <property type="protein sequence ID" value="KAI9399143.1"/>
    <property type="molecule type" value="Genomic_DNA"/>
</dbReference>
<reference evidence="1 2" key="1">
    <citation type="journal article" date="2006" name="Science">
        <title>The genome of black cottonwood, Populus trichocarpa (Torr. &amp; Gray).</title>
        <authorList>
            <person name="Tuskan G.A."/>
            <person name="Difazio S."/>
            <person name="Jansson S."/>
            <person name="Bohlmann J."/>
            <person name="Grigoriev I."/>
            <person name="Hellsten U."/>
            <person name="Putnam N."/>
            <person name="Ralph S."/>
            <person name="Rombauts S."/>
            <person name="Salamov A."/>
            <person name="Schein J."/>
            <person name="Sterck L."/>
            <person name="Aerts A."/>
            <person name="Bhalerao R.R."/>
            <person name="Bhalerao R.P."/>
            <person name="Blaudez D."/>
            <person name="Boerjan W."/>
            <person name="Brun A."/>
            <person name="Brunner A."/>
            <person name="Busov V."/>
            <person name="Campbell M."/>
            <person name="Carlson J."/>
            <person name="Chalot M."/>
            <person name="Chapman J."/>
            <person name="Chen G.L."/>
            <person name="Cooper D."/>
            <person name="Coutinho P.M."/>
            <person name="Couturier J."/>
            <person name="Covert S."/>
            <person name="Cronk Q."/>
            <person name="Cunningham R."/>
            <person name="Davis J."/>
            <person name="Degroeve S."/>
            <person name="Dejardin A."/>
            <person name="Depamphilis C."/>
            <person name="Detter J."/>
            <person name="Dirks B."/>
            <person name="Dubchak I."/>
            <person name="Duplessis S."/>
            <person name="Ehlting J."/>
            <person name="Ellis B."/>
            <person name="Gendler K."/>
            <person name="Goodstein D."/>
            <person name="Gribskov M."/>
            <person name="Grimwood J."/>
            <person name="Groover A."/>
            <person name="Gunter L."/>
            <person name="Hamberger B."/>
            <person name="Heinze B."/>
            <person name="Helariutta Y."/>
            <person name="Henrissat B."/>
            <person name="Holligan D."/>
            <person name="Holt R."/>
            <person name="Huang W."/>
            <person name="Islam-Faridi N."/>
            <person name="Jones S."/>
            <person name="Jones-Rhoades M."/>
            <person name="Jorgensen R."/>
            <person name="Joshi C."/>
            <person name="Kangasjarvi J."/>
            <person name="Karlsson J."/>
            <person name="Kelleher C."/>
            <person name="Kirkpatrick R."/>
            <person name="Kirst M."/>
            <person name="Kohler A."/>
            <person name="Kalluri U."/>
            <person name="Larimer F."/>
            <person name="Leebens-Mack J."/>
            <person name="Leple J.C."/>
            <person name="Locascio P."/>
            <person name="Lou Y."/>
            <person name="Lucas S."/>
            <person name="Martin F."/>
            <person name="Montanini B."/>
            <person name="Napoli C."/>
            <person name="Nelson D.R."/>
            <person name="Nelson C."/>
            <person name="Nieminen K."/>
            <person name="Nilsson O."/>
            <person name="Pereda V."/>
            <person name="Peter G."/>
            <person name="Philippe R."/>
            <person name="Pilate G."/>
            <person name="Poliakov A."/>
            <person name="Razumovskaya J."/>
            <person name="Richardson P."/>
            <person name="Rinaldi C."/>
            <person name="Ritland K."/>
            <person name="Rouze P."/>
            <person name="Ryaboy D."/>
            <person name="Schmutz J."/>
            <person name="Schrader J."/>
            <person name="Segerman B."/>
            <person name="Shin H."/>
            <person name="Siddiqui A."/>
            <person name="Sterky F."/>
            <person name="Terry A."/>
            <person name="Tsai C.J."/>
            <person name="Uberbacher E."/>
            <person name="Unneberg P."/>
            <person name="Vahala J."/>
            <person name="Wall K."/>
            <person name="Wessler S."/>
            <person name="Yang G."/>
            <person name="Yin T."/>
            <person name="Douglas C."/>
            <person name="Marra M."/>
            <person name="Sandberg G."/>
            <person name="Van de Peer Y."/>
            <person name="Rokhsar D."/>
        </authorList>
    </citation>
    <scope>NUCLEOTIDE SEQUENCE [LARGE SCALE GENOMIC DNA]</scope>
    <source>
        <strain evidence="2">cv. Nisqually</strain>
    </source>
</reference>
<accession>A0ACC0TCI8</accession>
<keyword evidence="2" id="KW-1185">Reference proteome</keyword>
<dbReference type="Proteomes" id="UP000006729">
    <property type="component" value="Chromosome 2"/>
</dbReference>
<protein>
    <submittedName>
        <fullName evidence="1">Uncharacterized protein</fullName>
    </submittedName>
</protein>
<comment type="caution">
    <text evidence="1">The sequence shown here is derived from an EMBL/GenBank/DDBJ whole genome shotgun (WGS) entry which is preliminary data.</text>
</comment>
<sequence>MVVKLSRCLVNVVVVVMCVLCRVDIQAKFEGEGECGKACRNDFTKILHSLTKKIHIASQYSNFPNSQARFKEGDPRGRVVAAT</sequence>
<organism evidence="1 2">
    <name type="scientific">Populus trichocarpa</name>
    <name type="common">Western balsam poplar</name>
    <name type="synonym">Populus balsamifera subsp. trichocarpa</name>
    <dbReference type="NCBI Taxonomy" id="3694"/>
    <lineage>
        <taxon>Eukaryota</taxon>
        <taxon>Viridiplantae</taxon>
        <taxon>Streptophyta</taxon>
        <taxon>Embryophyta</taxon>
        <taxon>Tracheophyta</taxon>
        <taxon>Spermatophyta</taxon>
        <taxon>Magnoliopsida</taxon>
        <taxon>eudicotyledons</taxon>
        <taxon>Gunneridae</taxon>
        <taxon>Pentapetalae</taxon>
        <taxon>rosids</taxon>
        <taxon>fabids</taxon>
        <taxon>Malpighiales</taxon>
        <taxon>Salicaceae</taxon>
        <taxon>Saliceae</taxon>
        <taxon>Populus</taxon>
    </lineage>
</organism>
<evidence type="ECO:0000313" key="2">
    <source>
        <dbReference type="Proteomes" id="UP000006729"/>
    </source>
</evidence>
<evidence type="ECO:0000313" key="1">
    <source>
        <dbReference type="EMBL" id="KAI9399143.1"/>
    </source>
</evidence>
<name>A0ACC0TCI8_POPTR</name>
<gene>
    <name evidence="1" type="ORF">POPTR_002G055950v4</name>
</gene>
<proteinExistence type="predicted"/>